<proteinExistence type="predicted"/>
<keyword evidence="5" id="KW-1185">Reference proteome</keyword>
<evidence type="ECO:0000256" key="1">
    <source>
        <dbReference type="ARBA" id="ARBA00022460"/>
    </source>
</evidence>
<dbReference type="OMA" id="ATGRCCP"/>
<comment type="caution">
    <text evidence="4">The sequence shown here is derived from an EMBL/GenBank/DDBJ whole genome shotgun (WGS) entry which is preliminary data.</text>
</comment>
<accession>A0A1D2N9L6</accession>
<keyword evidence="3" id="KW-0732">Signal</keyword>
<reference evidence="4 5" key="1">
    <citation type="journal article" date="2016" name="Genome Biol. Evol.">
        <title>Gene Family Evolution Reflects Adaptation to Soil Environmental Stressors in the Genome of the Collembolan Orchesella cincta.</title>
        <authorList>
            <person name="Faddeeva-Vakhrusheva A."/>
            <person name="Derks M.F."/>
            <person name="Anvar S.Y."/>
            <person name="Agamennone V."/>
            <person name="Suring W."/>
            <person name="Smit S."/>
            <person name="van Straalen N.M."/>
            <person name="Roelofs D."/>
        </authorList>
    </citation>
    <scope>NUCLEOTIDE SEQUENCE [LARGE SCALE GENOMIC DNA]</scope>
    <source>
        <tissue evidence="4">Mixed pool</tissue>
    </source>
</reference>
<dbReference type="InterPro" id="IPR000618">
    <property type="entry name" value="Insect_cuticle"/>
</dbReference>
<evidence type="ECO:0000256" key="3">
    <source>
        <dbReference type="SAM" id="SignalP"/>
    </source>
</evidence>
<dbReference type="GO" id="GO:0005615">
    <property type="term" value="C:extracellular space"/>
    <property type="evidence" value="ECO:0007669"/>
    <property type="project" value="TreeGrafter"/>
</dbReference>
<keyword evidence="1 2" id="KW-0193">Cuticle</keyword>
<dbReference type="PANTHER" id="PTHR12236:SF95">
    <property type="entry name" value="CUTICULAR PROTEIN 76BD, ISOFORM C-RELATED"/>
    <property type="match status" value="1"/>
</dbReference>
<protein>
    <submittedName>
        <fullName evidence="4">Larval cuticle protein A2B</fullName>
    </submittedName>
</protein>
<dbReference type="PROSITE" id="PS51155">
    <property type="entry name" value="CHIT_BIND_RR_2"/>
    <property type="match status" value="1"/>
</dbReference>
<evidence type="ECO:0000313" key="4">
    <source>
        <dbReference type="EMBL" id="ODN01953.1"/>
    </source>
</evidence>
<evidence type="ECO:0000256" key="2">
    <source>
        <dbReference type="PROSITE-ProRule" id="PRU00497"/>
    </source>
</evidence>
<dbReference type="GO" id="GO:0042302">
    <property type="term" value="F:structural constituent of cuticle"/>
    <property type="evidence" value="ECO:0007669"/>
    <property type="project" value="UniProtKB-UniRule"/>
</dbReference>
<sequence>MMKIVALLALVGIAHSQVYTQYGAPAVRYGAPSYAVAPQIRYASAPVQQVRYATPVQQTYAVAPQVQTVVRAQPVYQQQVVRAVAQPVYQQQVVRAVAQPVYQQQVAVAQPVVRYAQAAPVAVQAVHAPVAAVQAVRAEPFDPHPQYSYGYSVSDSLTGDQKSASESRDGDVVKGQYSLVEPDGAIRTVTYTADSINGFNAIVDRTAPTVRQVAVAAPVQQVVRAVQPVQQVSRCSTRSTSYPRSSATRLSTGRCPAANLSATGRCCPPVVRYAQAAPVHAVHAVQASPISYASSPISYASPAVSYGAPAYATAGLAHY</sequence>
<dbReference type="AlphaFoldDB" id="A0A1D2N9L6"/>
<gene>
    <name evidence="4" type="ORF">Ocin01_04703</name>
</gene>
<dbReference type="PRINTS" id="PR00947">
    <property type="entry name" value="CUTICLE"/>
</dbReference>
<dbReference type="OrthoDB" id="10071059at2759"/>
<organism evidence="4 5">
    <name type="scientific">Orchesella cincta</name>
    <name type="common">Springtail</name>
    <name type="synonym">Podura cincta</name>
    <dbReference type="NCBI Taxonomy" id="48709"/>
    <lineage>
        <taxon>Eukaryota</taxon>
        <taxon>Metazoa</taxon>
        <taxon>Ecdysozoa</taxon>
        <taxon>Arthropoda</taxon>
        <taxon>Hexapoda</taxon>
        <taxon>Collembola</taxon>
        <taxon>Entomobryomorpha</taxon>
        <taxon>Entomobryoidea</taxon>
        <taxon>Orchesellidae</taxon>
        <taxon>Orchesellinae</taxon>
        <taxon>Orchesella</taxon>
    </lineage>
</organism>
<dbReference type="STRING" id="48709.A0A1D2N9L6"/>
<dbReference type="Pfam" id="PF00379">
    <property type="entry name" value="Chitin_bind_4"/>
    <property type="match status" value="1"/>
</dbReference>
<dbReference type="InterPro" id="IPR051217">
    <property type="entry name" value="Insect_Cuticle_Struc_Prot"/>
</dbReference>
<feature type="signal peptide" evidence="3">
    <location>
        <begin position="1"/>
        <end position="16"/>
    </location>
</feature>
<dbReference type="GO" id="GO:0031012">
    <property type="term" value="C:extracellular matrix"/>
    <property type="evidence" value="ECO:0007669"/>
    <property type="project" value="TreeGrafter"/>
</dbReference>
<dbReference type="PROSITE" id="PS00233">
    <property type="entry name" value="CHIT_BIND_RR_1"/>
    <property type="match status" value="1"/>
</dbReference>
<evidence type="ECO:0000313" key="5">
    <source>
        <dbReference type="Proteomes" id="UP000094527"/>
    </source>
</evidence>
<feature type="chain" id="PRO_5008905261" evidence="3">
    <location>
        <begin position="17"/>
        <end position="319"/>
    </location>
</feature>
<dbReference type="EMBL" id="LJIJ01000132">
    <property type="protein sequence ID" value="ODN01953.1"/>
    <property type="molecule type" value="Genomic_DNA"/>
</dbReference>
<dbReference type="InterPro" id="IPR031311">
    <property type="entry name" value="CHIT_BIND_RR_consensus"/>
</dbReference>
<dbReference type="PANTHER" id="PTHR12236">
    <property type="entry name" value="STRUCTURAL CONTITUENT OF CUTICLE"/>
    <property type="match status" value="1"/>
</dbReference>
<dbReference type="Proteomes" id="UP000094527">
    <property type="component" value="Unassembled WGS sequence"/>
</dbReference>
<name>A0A1D2N9L6_ORCCI</name>